<sequence length="416" mass="44858">MVTTRLGSRIGASSPEADNKRKRFRSVDADDPIVVEVPLRESKADNEREISGGVVPNHDSDEDAAPEVVSSKAAARQARELPNRSLQGTGNKRRKTAERHLLVEKPDLTPSVLGESKSEDATISDAASLQLDDMPPQNEASMTGILQPLNEEIGPSKSIILETEISDIDVPQIPGEGTGDLAALDAQKPATAQSLPNIAKNAVGDEAPIPAPEPAAEVIMAHVTNEPEDPVDVVPQMRSLEEAASRPGDEGLADTQMKEPHWAVEADRSSPGDSTTQLNVEAQQQSSEDNALPQSAEPNSTLSMPEADMQATRTTLTLEEQISGTPRSNTSSVITPVWRTRAYDETSLTAVQSPSLAPAVKATRAHSNILSRHQHLISKKSKLTSLQQYRDQLLNRHSRTTNWGPPGFRKTKFVGT</sequence>
<evidence type="ECO:0000313" key="2">
    <source>
        <dbReference type="EMBL" id="EXJ64498.1"/>
    </source>
</evidence>
<gene>
    <name evidence="2" type="ORF">A1O7_00834</name>
</gene>
<dbReference type="VEuPathDB" id="FungiDB:A1O7_00834"/>
<evidence type="ECO:0000256" key="1">
    <source>
        <dbReference type="SAM" id="MobiDB-lite"/>
    </source>
</evidence>
<feature type="region of interest" description="Disordered" evidence="1">
    <location>
        <begin position="242"/>
        <end position="311"/>
    </location>
</feature>
<name>W9W986_9EURO</name>
<feature type="compositionally biased region" description="Basic and acidic residues" evidence="1">
    <location>
        <begin position="256"/>
        <end position="270"/>
    </location>
</feature>
<dbReference type="Proteomes" id="UP000019473">
    <property type="component" value="Unassembled WGS sequence"/>
</dbReference>
<dbReference type="HOGENOM" id="CLU_660567_0_0_1"/>
<comment type="caution">
    <text evidence="2">The sequence shown here is derived from an EMBL/GenBank/DDBJ whole genome shotgun (WGS) entry which is preliminary data.</text>
</comment>
<dbReference type="AlphaFoldDB" id="W9W986"/>
<protein>
    <submittedName>
        <fullName evidence="2">Uncharacterized protein</fullName>
    </submittedName>
</protein>
<evidence type="ECO:0000313" key="3">
    <source>
        <dbReference type="Proteomes" id="UP000019473"/>
    </source>
</evidence>
<reference evidence="2 3" key="1">
    <citation type="submission" date="2013-03" db="EMBL/GenBank/DDBJ databases">
        <title>The Genome Sequence of Cladophialophora yegresii CBS 114405.</title>
        <authorList>
            <consortium name="The Broad Institute Genomics Platform"/>
            <person name="Cuomo C."/>
            <person name="de Hoog S."/>
            <person name="Gorbushina A."/>
            <person name="Walker B."/>
            <person name="Young S.K."/>
            <person name="Zeng Q."/>
            <person name="Gargeya S."/>
            <person name="Fitzgerald M."/>
            <person name="Haas B."/>
            <person name="Abouelleil A."/>
            <person name="Allen A.W."/>
            <person name="Alvarado L."/>
            <person name="Arachchi H.M."/>
            <person name="Berlin A.M."/>
            <person name="Chapman S.B."/>
            <person name="Gainer-Dewar J."/>
            <person name="Goldberg J."/>
            <person name="Griggs A."/>
            <person name="Gujja S."/>
            <person name="Hansen M."/>
            <person name="Howarth C."/>
            <person name="Imamovic A."/>
            <person name="Ireland A."/>
            <person name="Larimer J."/>
            <person name="McCowan C."/>
            <person name="Murphy C."/>
            <person name="Pearson M."/>
            <person name="Poon T.W."/>
            <person name="Priest M."/>
            <person name="Roberts A."/>
            <person name="Saif S."/>
            <person name="Shea T."/>
            <person name="Sisk P."/>
            <person name="Sykes S."/>
            <person name="Wortman J."/>
            <person name="Nusbaum C."/>
            <person name="Birren B."/>
        </authorList>
    </citation>
    <scope>NUCLEOTIDE SEQUENCE [LARGE SCALE GENOMIC DNA]</scope>
    <source>
        <strain evidence="2 3">CBS 114405</strain>
    </source>
</reference>
<feature type="region of interest" description="Disordered" evidence="1">
    <location>
        <begin position="1"/>
        <end position="101"/>
    </location>
</feature>
<feature type="compositionally biased region" description="Basic and acidic residues" evidence="1">
    <location>
        <begin position="38"/>
        <end position="50"/>
    </location>
</feature>
<organism evidence="2 3">
    <name type="scientific">Cladophialophora yegresii CBS 114405</name>
    <dbReference type="NCBI Taxonomy" id="1182544"/>
    <lineage>
        <taxon>Eukaryota</taxon>
        <taxon>Fungi</taxon>
        <taxon>Dikarya</taxon>
        <taxon>Ascomycota</taxon>
        <taxon>Pezizomycotina</taxon>
        <taxon>Eurotiomycetes</taxon>
        <taxon>Chaetothyriomycetidae</taxon>
        <taxon>Chaetothyriales</taxon>
        <taxon>Herpotrichiellaceae</taxon>
        <taxon>Cladophialophora</taxon>
    </lineage>
</organism>
<dbReference type="GeneID" id="19175450"/>
<keyword evidence="3" id="KW-1185">Reference proteome</keyword>
<feature type="compositionally biased region" description="Polar residues" evidence="1">
    <location>
        <begin position="271"/>
        <end position="303"/>
    </location>
</feature>
<dbReference type="RefSeq" id="XP_007753065.1">
    <property type="nucleotide sequence ID" value="XM_007754875.1"/>
</dbReference>
<proteinExistence type="predicted"/>
<accession>W9W986</accession>
<dbReference type="EMBL" id="AMGW01000001">
    <property type="protein sequence ID" value="EXJ64498.1"/>
    <property type="molecule type" value="Genomic_DNA"/>
</dbReference>
<dbReference type="OrthoDB" id="4121065at2759"/>